<feature type="region of interest" description="Disordered" evidence="2">
    <location>
        <begin position="183"/>
        <end position="206"/>
    </location>
</feature>
<feature type="compositionally biased region" description="Polar residues" evidence="2">
    <location>
        <begin position="279"/>
        <end position="293"/>
    </location>
</feature>
<dbReference type="PANTHER" id="PTHR14015">
    <property type="entry name" value="OPIOID GROWTH FACTOR RECEPTOR OGFR ZETA-TYPE OPIOID RECEPTOR"/>
    <property type="match status" value="1"/>
</dbReference>
<protein>
    <recommendedName>
        <fullName evidence="3">Opioid growth factor receptor (OGFr) conserved domain-containing protein</fullName>
    </recommendedName>
</protein>
<dbReference type="GO" id="GO:0016020">
    <property type="term" value="C:membrane"/>
    <property type="evidence" value="ECO:0007669"/>
    <property type="project" value="InterPro"/>
</dbReference>
<organism evidence="4 5">
    <name type="scientific">Apatococcus lobatus</name>
    <dbReference type="NCBI Taxonomy" id="904363"/>
    <lineage>
        <taxon>Eukaryota</taxon>
        <taxon>Viridiplantae</taxon>
        <taxon>Chlorophyta</taxon>
        <taxon>core chlorophytes</taxon>
        <taxon>Trebouxiophyceae</taxon>
        <taxon>Chlorellales</taxon>
        <taxon>Chlorellaceae</taxon>
        <taxon>Apatococcus</taxon>
    </lineage>
</organism>
<dbReference type="GO" id="GO:0140625">
    <property type="term" value="F:opioid growth factor receptor activity"/>
    <property type="evidence" value="ECO:0007669"/>
    <property type="project" value="InterPro"/>
</dbReference>
<dbReference type="InterPro" id="IPR039574">
    <property type="entry name" value="OGFr"/>
</dbReference>
<name>A0AAW1QK65_9CHLO</name>
<gene>
    <name evidence="4" type="ORF">WJX74_007414</name>
</gene>
<evidence type="ECO:0000259" key="3">
    <source>
        <dbReference type="Pfam" id="PF04664"/>
    </source>
</evidence>
<proteinExistence type="inferred from homology"/>
<feature type="compositionally biased region" description="Low complexity" evidence="2">
    <location>
        <begin position="184"/>
        <end position="206"/>
    </location>
</feature>
<evidence type="ECO:0000313" key="4">
    <source>
        <dbReference type="EMBL" id="KAK9821675.1"/>
    </source>
</evidence>
<comment type="caution">
    <text evidence="4">The sequence shown here is derived from an EMBL/GenBank/DDBJ whole genome shotgun (WGS) entry which is preliminary data.</text>
</comment>
<dbReference type="Pfam" id="PF04664">
    <property type="entry name" value="OGFr_N"/>
    <property type="match status" value="1"/>
</dbReference>
<dbReference type="AlphaFoldDB" id="A0AAW1QK65"/>
<feature type="compositionally biased region" description="Polar residues" evidence="2">
    <location>
        <begin position="361"/>
        <end position="380"/>
    </location>
</feature>
<reference evidence="4 5" key="1">
    <citation type="journal article" date="2024" name="Nat. Commun.">
        <title>Phylogenomics reveals the evolutionary origins of lichenization in chlorophyte algae.</title>
        <authorList>
            <person name="Puginier C."/>
            <person name="Libourel C."/>
            <person name="Otte J."/>
            <person name="Skaloud P."/>
            <person name="Haon M."/>
            <person name="Grisel S."/>
            <person name="Petersen M."/>
            <person name="Berrin J.G."/>
            <person name="Delaux P.M."/>
            <person name="Dal Grande F."/>
            <person name="Keller J."/>
        </authorList>
    </citation>
    <scope>NUCLEOTIDE SEQUENCE [LARGE SCALE GENOMIC DNA]</scope>
    <source>
        <strain evidence="4 5">SAG 2145</strain>
    </source>
</reference>
<feature type="compositionally biased region" description="Low complexity" evidence="2">
    <location>
        <begin position="294"/>
        <end position="313"/>
    </location>
</feature>
<feature type="compositionally biased region" description="Basic and acidic residues" evidence="2">
    <location>
        <begin position="259"/>
        <end position="277"/>
    </location>
</feature>
<sequence>MESDTPQLSPVVSFYLGKSSTPPPDRYTIETLRECAEDWEFLEDEHAYIQWMFPLEVKSGIVARAPIVTPEDTALFASDEGLQHIVLEMLDIMLYFYGLKRSKEIIKVKNERLFRYSLRPYNHNLLRISRILRSLRLLGRGKESIALFEVLETSLAEVAGLKRTFTFWHKAVYGPFDFPGTAEGPAGTASQPAAGPSGSAAGPNASKAGLASWGIKPFFTSKRKAQPDNLQVIRSSIMRGPEHAPGLEQAQNAPLLSHTDPHASSDTDVNALRKDEGGSAQTSDPRAQQSPVAPSSNASHLPNSSSSSNPNGSEQAAIPRLDRDEALAGLGLPPGEPACAIPHDVNGTGQRDVSGGGSAVLGTSQTNQDPSVPSSSQINDRQPFAESVSDPVRSNAAAASLKNDGTDVSNPECHRASPGLLFAQDAAPAVSAQGVRSREASDSNT</sequence>
<feature type="region of interest" description="Disordered" evidence="2">
    <location>
        <begin position="256"/>
        <end position="420"/>
    </location>
</feature>
<dbReference type="PANTHER" id="PTHR14015:SF2">
    <property type="entry name" value="OPIOID GROWTH FACTOR RECEPTOR (OGFR) CONSERVED DOMAIN-CONTAINING PROTEIN"/>
    <property type="match status" value="1"/>
</dbReference>
<dbReference type="Proteomes" id="UP001438707">
    <property type="component" value="Unassembled WGS sequence"/>
</dbReference>
<evidence type="ECO:0000256" key="1">
    <source>
        <dbReference type="ARBA" id="ARBA00010365"/>
    </source>
</evidence>
<evidence type="ECO:0000256" key="2">
    <source>
        <dbReference type="SAM" id="MobiDB-lite"/>
    </source>
</evidence>
<evidence type="ECO:0000313" key="5">
    <source>
        <dbReference type="Proteomes" id="UP001438707"/>
    </source>
</evidence>
<feature type="domain" description="Opioid growth factor receptor (OGFr) conserved" evidence="3">
    <location>
        <begin position="12"/>
        <end position="142"/>
    </location>
</feature>
<accession>A0AAW1QK65</accession>
<comment type="similarity">
    <text evidence="1">Belongs to the opioid growth factor receptor family.</text>
</comment>
<dbReference type="EMBL" id="JALJOS010000036">
    <property type="protein sequence ID" value="KAK9821675.1"/>
    <property type="molecule type" value="Genomic_DNA"/>
</dbReference>
<keyword evidence="5" id="KW-1185">Reference proteome</keyword>
<dbReference type="InterPro" id="IPR006757">
    <property type="entry name" value="OGF_rcpt"/>
</dbReference>